<evidence type="ECO:0000256" key="1">
    <source>
        <dbReference type="SAM" id="Phobius"/>
    </source>
</evidence>
<dbReference type="Proteomes" id="UP000219565">
    <property type="component" value="Unassembled WGS sequence"/>
</dbReference>
<keyword evidence="1" id="KW-0472">Membrane</keyword>
<evidence type="ECO:0000313" key="2">
    <source>
        <dbReference type="EMBL" id="SNY76880.1"/>
    </source>
</evidence>
<dbReference type="OrthoDB" id="5184232at2"/>
<evidence type="ECO:0000313" key="3">
    <source>
        <dbReference type="Proteomes" id="UP000219565"/>
    </source>
</evidence>
<protein>
    <submittedName>
        <fullName evidence="2">Uncharacterized protein</fullName>
    </submittedName>
</protein>
<dbReference type="EMBL" id="OBEG01000001">
    <property type="protein sequence ID" value="SNY76880.1"/>
    <property type="molecule type" value="Genomic_DNA"/>
</dbReference>
<sequence>MTRDRGARGLGVLLAVGTLVATGAYVFVYLYRWEWNRAILTAALFIAAEIALVAMLLTKRLREVQRELGAAGDRARTARIVHAATPAPRVTFAWLSRPDRLGVFVPVLLAGGVLLTGVAWLVERLAKATAGPTTERHIMDRLDRLHLPPNGFLAPRADRLHLLHGPLVRSPR</sequence>
<feature type="transmembrane region" description="Helical" evidence="1">
    <location>
        <begin position="101"/>
        <end position="122"/>
    </location>
</feature>
<keyword evidence="1" id="KW-1133">Transmembrane helix</keyword>
<feature type="transmembrane region" description="Helical" evidence="1">
    <location>
        <begin position="38"/>
        <end position="57"/>
    </location>
</feature>
<dbReference type="AlphaFoldDB" id="A0A285KW56"/>
<keyword evidence="3" id="KW-1185">Reference proteome</keyword>
<name>A0A285KW56_9NOCA</name>
<keyword evidence="1" id="KW-0812">Transmembrane</keyword>
<dbReference type="RefSeq" id="WP_097243704.1">
    <property type="nucleotide sequence ID" value="NZ_OBEG01000001.1"/>
</dbReference>
<accession>A0A285KW56</accession>
<proteinExistence type="predicted"/>
<reference evidence="2 3" key="1">
    <citation type="submission" date="2017-09" db="EMBL/GenBank/DDBJ databases">
        <authorList>
            <person name="Ehlers B."/>
            <person name="Leendertz F.H."/>
        </authorList>
    </citation>
    <scope>NUCLEOTIDE SEQUENCE [LARGE SCALE GENOMIC DNA]</scope>
    <source>
        <strain evidence="2 3">DSM 45537</strain>
    </source>
</reference>
<feature type="transmembrane region" description="Helical" evidence="1">
    <location>
        <begin position="12"/>
        <end position="32"/>
    </location>
</feature>
<gene>
    <name evidence="2" type="ORF">SAMN04244553_0847</name>
</gene>
<organism evidence="2 3">
    <name type="scientific">Nocardia amikacinitolerans</name>
    <dbReference type="NCBI Taxonomy" id="756689"/>
    <lineage>
        <taxon>Bacteria</taxon>
        <taxon>Bacillati</taxon>
        <taxon>Actinomycetota</taxon>
        <taxon>Actinomycetes</taxon>
        <taxon>Mycobacteriales</taxon>
        <taxon>Nocardiaceae</taxon>
        <taxon>Nocardia</taxon>
    </lineage>
</organism>